<sequence length="136" mass="15458">MKLHDSLERAKGHLENLDEARFDEIDFEWEGIHFHARSLKKGGNGGEIRLNAKLGQVYFTIEDELQRGLALERLFLNNRGVDGAYRMNRDGMVEFSSITTTEDYMAGASLMGALTLILLESENHLRSLRAHLKPLD</sequence>
<proteinExistence type="predicted"/>
<dbReference type="AlphaFoldDB" id="A0AAF0BJ58"/>
<gene>
    <name evidence="1" type="ORF">PH603_09250</name>
</gene>
<accession>A0AAF0BJ58</accession>
<dbReference type="Proteomes" id="UP001217500">
    <property type="component" value="Chromosome"/>
</dbReference>
<name>A0AAF0BJ58_9PROT</name>
<dbReference type="EMBL" id="CP116805">
    <property type="protein sequence ID" value="WCL52724.1"/>
    <property type="molecule type" value="Genomic_DNA"/>
</dbReference>
<protein>
    <submittedName>
        <fullName evidence="1">Uncharacterized protein</fullName>
    </submittedName>
</protein>
<evidence type="ECO:0000313" key="2">
    <source>
        <dbReference type="Proteomes" id="UP001217500"/>
    </source>
</evidence>
<organism evidence="1 2">
    <name type="scientific">Gimibacter soli</name>
    <dbReference type="NCBI Taxonomy" id="3024400"/>
    <lineage>
        <taxon>Bacteria</taxon>
        <taxon>Pseudomonadati</taxon>
        <taxon>Pseudomonadota</taxon>
        <taxon>Alphaproteobacteria</taxon>
        <taxon>Kordiimonadales</taxon>
        <taxon>Temperatibacteraceae</taxon>
        <taxon>Gimibacter</taxon>
    </lineage>
</organism>
<dbReference type="KEGG" id="gso:PH603_09250"/>
<keyword evidence="2" id="KW-1185">Reference proteome</keyword>
<dbReference type="RefSeq" id="WP_289502092.1">
    <property type="nucleotide sequence ID" value="NZ_CP116805.1"/>
</dbReference>
<evidence type="ECO:0000313" key="1">
    <source>
        <dbReference type="EMBL" id="WCL52724.1"/>
    </source>
</evidence>
<reference evidence="1" key="1">
    <citation type="submission" date="2023-01" db="EMBL/GenBank/DDBJ databases">
        <title>The genome sequence of Kordiimonadaceae bacterium 6D33.</title>
        <authorList>
            <person name="Liu Y."/>
        </authorList>
    </citation>
    <scope>NUCLEOTIDE SEQUENCE</scope>
    <source>
        <strain evidence="1">6D33</strain>
    </source>
</reference>